<dbReference type="Gene3D" id="2.40.128.270">
    <property type="match status" value="1"/>
</dbReference>
<keyword evidence="4" id="KW-1185">Reference proteome</keyword>
<protein>
    <submittedName>
        <fullName evidence="3">META domain-containing protein</fullName>
    </submittedName>
</protein>
<feature type="chain" id="PRO_5047370605" evidence="1">
    <location>
        <begin position="26"/>
        <end position="253"/>
    </location>
</feature>
<evidence type="ECO:0000313" key="4">
    <source>
        <dbReference type="Proteomes" id="UP001201273"/>
    </source>
</evidence>
<proteinExistence type="predicted"/>
<keyword evidence="1" id="KW-0732">Signal</keyword>
<sequence length="253" mass="27281">MFSKVSLSQFSLCLSIIFAALGLGACDKLVNQTPAPSLVIEQKSELFLPEGRWILIQKGEQRFSAESQPQLRIQASDISGNDGCNQFTGSYALVGNRFSAQVVSTEKLCNDAQGELSNRFQQLLTGCYFALNGADVVFSLEDENWVFRQQSDLVTASDRQGHGPDAGSIESISALIWQGKVGAAVIEAFWLAAKDGEPVPLSTIKLTDTAKGYLTNERSAEGSPHKSPSAQPYFLSCWAKIMPAASSSCVLTS</sequence>
<dbReference type="EMBL" id="JAIMJA010000038">
    <property type="protein sequence ID" value="MCE2597289.1"/>
    <property type="molecule type" value="Genomic_DNA"/>
</dbReference>
<organism evidence="3 4">
    <name type="scientific">Motilimonas cestriensis</name>
    <dbReference type="NCBI Taxonomy" id="2742685"/>
    <lineage>
        <taxon>Bacteria</taxon>
        <taxon>Pseudomonadati</taxon>
        <taxon>Pseudomonadota</taxon>
        <taxon>Gammaproteobacteria</taxon>
        <taxon>Alteromonadales</taxon>
        <taxon>Alteromonadales genera incertae sedis</taxon>
        <taxon>Motilimonas</taxon>
    </lineage>
</organism>
<reference evidence="3 4" key="1">
    <citation type="journal article" date="2022" name="Environ. Microbiol. Rep.">
        <title>Eco-phylogenetic analyses reveal divergent evolution of vitamin B12 metabolism in the marine bacterial family 'Psychromonadaceae'.</title>
        <authorList>
            <person name="Jin X."/>
            <person name="Yang Y."/>
            <person name="Cao H."/>
            <person name="Gao B."/>
            <person name="Zhao Z."/>
        </authorList>
    </citation>
    <scope>NUCLEOTIDE SEQUENCE [LARGE SCALE GENOMIC DNA]</scope>
    <source>
        <strain evidence="3 4">MKS20</strain>
    </source>
</reference>
<dbReference type="Pfam" id="PF03724">
    <property type="entry name" value="META"/>
    <property type="match status" value="1"/>
</dbReference>
<feature type="domain" description="DUF306" evidence="2">
    <location>
        <begin position="48"/>
        <end position="126"/>
    </location>
</feature>
<evidence type="ECO:0000256" key="1">
    <source>
        <dbReference type="SAM" id="SignalP"/>
    </source>
</evidence>
<dbReference type="Proteomes" id="UP001201273">
    <property type="component" value="Unassembled WGS sequence"/>
</dbReference>
<gene>
    <name evidence="3" type="ORF">K6Y31_21170</name>
</gene>
<evidence type="ECO:0000313" key="3">
    <source>
        <dbReference type="EMBL" id="MCE2597289.1"/>
    </source>
</evidence>
<dbReference type="InterPro" id="IPR038670">
    <property type="entry name" value="HslJ-like_sf"/>
</dbReference>
<comment type="caution">
    <text evidence="3">The sequence shown here is derived from an EMBL/GenBank/DDBJ whole genome shotgun (WGS) entry which is preliminary data.</text>
</comment>
<feature type="signal peptide" evidence="1">
    <location>
        <begin position="1"/>
        <end position="25"/>
    </location>
</feature>
<name>A0ABS8WI30_9GAMM</name>
<dbReference type="InterPro" id="IPR005184">
    <property type="entry name" value="DUF306_Meta_HslJ"/>
</dbReference>
<accession>A0ABS8WI30</accession>
<evidence type="ECO:0000259" key="2">
    <source>
        <dbReference type="Pfam" id="PF03724"/>
    </source>
</evidence>
<dbReference type="PROSITE" id="PS51257">
    <property type="entry name" value="PROKAR_LIPOPROTEIN"/>
    <property type="match status" value="1"/>
</dbReference>